<name>A0A1X9MGK2_9BACI</name>
<dbReference type="KEGG" id="bkw:BkAM31D_23490"/>
<dbReference type="Gene3D" id="3.40.50.620">
    <property type="entry name" value="HUPs"/>
    <property type="match status" value="1"/>
</dbReference>
<keyword evidence="3" id="KW-0813">Transport</keyword>
<comment type="subunit">
    <text evidence="2">Heterodimer of an alpha and a beta subunit.</text>
</comment>
<feature type="domain" description="Electron transfer flavoprotein alpha/beta-subunit N-terminal" evidence="5">
    <location>
        <begin position="23"/>
        <end position="112"/>
    </location>
</feature>
<dbReference type="PANTHER" id="PTHR21294">
    <property type="entry name" value="ELECTRON TRANSFER FLAVOPROTEIN BETA-SUBUNIT"/>
    <property type="match status" value="1"/>
</dbReference>
<dbReference type="InterPro" id="IPR014730">
    <property type="entry name" value="ETF_a/b_N"/>
</dbReference>
<dbReference type="STRING" id="199441.BkAM31D_23490"/>
<dbReference type="AlphaFoldDB" id="A0A1X9MGK2"/>
<accession>A0A1X9MGK2</accession>
<dbReference type="GO" id="GO:0005829">
    <property type="term" value="C:cytosol"/>
    <property type="evidence" value="ECO:0007669"/>
    <property type="project" value="TreeGrafter"/>
</dbReference>
<keyword evidence="4" id="KW-0249">Electron transport</keyword>
<evidence type="ECO:0000256" key="4">
    <source>
        <dbReference type="ARBA" id="ARBA00022982"/>
    </source>
</evidence>
<evidence type="ECO:0000256" key="3">
    <source>
        <dbReference type="ARBA" id="ARBA00022448"/>
    </source>
</evidence>
<comment type="similarity">
    <text evidence="1">Belongs to the ETF beta-subunit/FixA family.</text>
</comment>
<dbReference type="PANTHER" id="PTHR21294:SF8">
    <property type="entry name" value="ELECTRON TRANSFER FLAVOPROTEIN SUBUNIT BETA"/>
    <property type="match status" value="1"/>
</dbReference>
<evidence type="ECO:0000256" key="2">
    <source>
        <dbReference type="ARBA" id="ARBA00011355"/>
    </source>
</evidence>
<organism evidence="6 7">
    <name type="scientific">Halalkalibacter krulwichiae</name>
    <dbReference type="NCBI Taxonomy" id="199441"/>
    <lineage>
        <taxon>Bacteria</taxon>
        <taxon>Bacillati</taxon>
        <taxon>Bacillota</taxon>
        <taxon>Bacilli</taxon>
        <taxon>Bacillales</taxon>
        <taxon>Bacillaceae</taxon>
        <taxon>Halalkalibacter</taxon>
    </lineage>
</organism>
<keyword evidence="7" id="KW-1185">Reference proteome</keyword>
<dbReference type="EMBL" id="CP020814">
    <property type="protein sequence ID" value="ARK32595.1"/>
    <property type="molecule type" value="Genomic_DNA"/>
</dbReference>
<dbReference type="Proteomes" id="UP000193006">
    <property type="component" value="Chromosome"/>
</dbReference>
<protein>
    <submittedName>
        <fullName evidence="6">Acryloyl-CoA reductase electron transfer subunit gamma</fullName>
    </submittedName>
</protein>
<dbReference type="GO" id="GO:0009055">
    <property type="term" value="F:electron transfer activity"/>
    <property type="evidence" value="ECO:0007669"/>
    <property type="project" value="InterPro"/>
</dbReference>
<evidence type="ECO:0000313" key="6">
    <source>
        <dbReference type="EMBL" id="ARK32595.1"/>
    </source>
</evidence>
<evidence type="ECO:0000313" key="7">
    <source>
        <dbReference type="Proteomes" id="UP000193006"/>
    </source>
</evidence>
<dbReference type="Pfam" id="PF01012">
    <property type="entry name" value="ETF"/>
    <property type="match status" value="1"/>
</dbReference>
<reference evidence="6 7" key="1">
    <citation type="submission" date="2017-04" db="EMBL/GenBank/DDBJ databases">
        <title>Bacillus krulwichiae AM31D Genome sequencing and assembly.</title>
        <authorList>
            <person name="Krulwich T.A."/>
            <person name="Anastor L."/>
            <person name="Ehrlich R."/>
            <person name="Ehrlich G.D."/>
            <person name="Janto B."/>
        </authorList>
    </citation>
    <scope>NUCLEOTIDE SEQUENCE [LARGE SCALE GENOMIC DNA]</scope>
    <source>
        <strain evidence="6 7">AM31D</strain>
    </source>
</reference>
<evidence type="ECO:0000256" key="1">
    <source>
        <dbReference type="ARBA" id="ARBA00007557"/>
    </source>
</evidence>
<evidence type="ECO:0000259" key="5">
    <source>
        <dbReference type="Pfam" id="PF01012"/>
    </source>
</evidence>
<dbReference type="SUPFAM" id="SSF52402">
    <property type="entry name" value="Adenine nucleotide alpha hydrolases-like"/>
    <property type="match status" value="1"/>
</dbReference>
<proteinExistence type="inferred from homology"/>
<gene>
    <name evidence="6" type="primary">acrB_3</name>
    <name evidence="6" type="ORF">BkAM31D_23490</name>
</gene>
<sequence>MNILVLLKQTFDTEERIIIENGKVSEKEAKYIINPYDEFAVEEAVKIKESTGADVTIVTVGPPRVESAVRAALAMGADKAIIVEEDSFEGDEFTISKVLAAVVKRDSYDLILGDTWRLTMEQLKWDRA</sequence>
<dbReference type="InterPro" id="IPR012255">
    <property type="entry name" value="ETF_b"/>
</dbReference>
<dbReference type="InterPro" id="IPR014729">
    <property type="entry name" value="Rossmann-like_a/b/a_fold"/>
</dbReference>